<dbReference type="PANTHER" id="PTHR31875:SF37">
    <property type="entry name" value="PROTEIN DEHYDRATION-INDUCED 19 HOMOLOG 4-LIKE ISOFORM X1"/>
    <property type="match status" value="1"/>
</dbReference>
<accession>A0A830CRF8</accession>
<feature type="region of interest" description="Disordered" evidence="1">
    <location>
        <begin position="20"/>
        <end position="41"/>
    </location>
</feature>
<dbReference type="OrthoDB" id="6270329at2759"/>
<organism evidence="3 4">
    <name type="scientific">Phtheirospermum japonicum</name>
    <dbReference type="NCBI Taxonomy" id="374723"/>
    <lineage>
        <taxon>Eukaryota</taxon>
        <taxon>Viridiplantae</taxon>
        <taxon>Streptophyta</taxon>
        <taxon>Embryophyta</taxon>
        <taxon>Tracheophyta</taxon>
        <taxon>Spermatophyta</taxon>
        <taxon>Magnoliopsida</taxon>
        <taxon>eudicotyledons</taxon>
        <taxon>Gunneridae</taxon>
        <taxon>Pentapetalae</taxon>
        <taxon>asterids</taxon>
        <taxon>lamiids</taxon>
        <taxon>Lamiales</taxon>
        <taxon>Orobanchaceae</taxon>
        <taxon>Orobanchaceae incertae sedis</taxon>
        <taxon>Phtheirospermum</taxon>
    </lineage>
</organism>
<gene>
    <name evidence="3" type="ORF">PHJA_002391000</name>
</gene>
<evidence type="ECO:0000313" key="3">
    <source>
        <dbReference type="EMBL" id="GFQ02471.1"/>
    </source>
</evidence>
<sequence length="195" mass="21705">MGDRFYDDLEIALSSFSIQSNDDYYNEEEEETEGEDYEGEEVNDVEIEEKSEEMACPFCPEDFDVLGLCCHIDADHRMEVKPGICPVCATKVGINMASHESPSAGPSSDAAADTMFLSFVNNNNQQSADRTQSVEASSKTNTSLVSKNSIDDYLESHPNSPPLVHTQRPTTFELHIQANSASGRRRSRRLELLDL</sequence>
<comment type="caution">
    <text evidence="3">The sequence shown here is derived from an EMBL/GenBank/DDBJ whole genome shotgun (WGS) entry which is preliminary data.</text>
</comment>
<evidence type="ECO:0000259" key="2">
    <source>
        <dbReference type="Pfam" id="PF05605"/>
    </source>
</evidence>
<feature type="domain" description="Di19 zinc-binding" evidence="2">
    <location>
        <begin position="53"/>
        <end position="99"/>
    </location>
</feature>
<dbReference type="AlphaFoldDB" id="A0A830CRF8"/>
<dbReference type="InterPro" id="IPR033347">
    <property type="entry name" value="Di19"/>
</dbReference>
<protein>
    <submittedName>
        <fullName evidence="3">Protein dehydration-induced 19 homolog 3</fullName>
    </submittedName>
</protein>
<evidence type="ECO:0000313" key="4">
    <source>
        <dbReference type="Proteomes" id="UP000653305"/>
    </source>
</evidence>
<dbReference type="InterPro" id="IPR008598">
    <property type="entry name" value="Di19_Zn-bd"/>
</dbReference>
<reference evidence="3" key="1">
    <citation type="submission" date="2020-07" db="EMBL/GenBank/DDBJ databases">
        <title>Ethylene signaling mediates host invasion by parasitic plants.</title>
        <authorList>
            <person name="Yoshida S."/>
        </authorList>
    </citation>
    <scope>NUCLEOTIDE SEQUENCE</scope>
    <source>
        <strain evidence="3">Okayama</strain>
    </source>
</reference>
<keyword evidence="4" id="KW-1185">Reference proteome</keyword>
<proteinExistence type="predicted"/>
<name>A0A830CRF8_9LAMI</name>
<dbReference type="PANTHER" id="PTHR31875">
    <property type="entry name" value="PROTEIN DEHYDRATION-INDUCED 19"/>
    <property type="match status" value="1"/>
</dbReference>
<evidence type="ECO:0000256" key="1">
    <source>
        <dbReference type="SAM" id="MobiDB-lite"/>
    </source>
</evidence>
<dbReference type="Pfam" id="PF05605">
    <property type="entry name" value="zf-Di19"/>
    <property type="match status" value="1"/>
</dbReference>
<dbReference type="Proteomes" id="UP000653305">
    <property type="component" value="Unassembled WGS sequence"/>
</dbReference>
<dbReference type="EMBL" id="BMAC01000748">
    <property type="protein sequence ID" value="GFQ02471.1"/>
    <property type="molecule type" value="Genomic_DNA"/>
</dbReference>
<feature type="compositionally biased region" description="Acidic residues" evidence="1">
    <location>
        <begin position="24"/>
        <end position="41"/>
    </location>
</feature>